<protein>
    <submittedName>
        <fullName evidence="2">Uncharacterized protein</fullName>
    </submittedName>
</protein>
<dbReference type="PANTHER" id="PTHR46564">
    <property type="entry name" value="TRANSPOSASE"/>
    <property type="match status" value="1"/>
</dbReference>
<dbReference type="SUPFAM" id="SSF46689">
    <property type="entry name" value="Homeodomain-like"/>
    <property type="match status" value="1"/>
</dbReference>
<proteinExistence type="predicted"/>
<dbReference type="AlphaFoldDB" id="A0A2N5SQR3"/>
<dbReference type="Proteomes" id="UP000235388">
    <property type="component" value="Unassembled WGS sequence"/>
</dbReference>
<dbReference type="PANTHER" id="PTHR46564:SF1">
    <property type="entry name" value="TRANSPOSASE"/>
    <property type="match status" value="1"/>
</dbReference>
<sequence length="247" mass="27878">MSHINVNDKSHSIHNSAVNTPGHPPASTHPTSTRSYHHPPSSFFSPIPPPFRPTGRKISIIVSPPLLSSPLSIIMVFCRYDASIKIVTVCMTLQRHSQHFICNSLGATISRQSFEQWTQLFHETQRVVRDPEEYAARGRRFLLSAEDREFMIELVLQEPSLFLDEMRKRLYDNTSTLISISSLHDILVEKLSITLKKPDTVNIGKSLTAKYCYISKMANVPAEFLVFTGVVELPFDIRGKQMLVASA</sequence>
<comment type="caution">
    <text evidence="2">The sequence shown here is derived from an EMBL/GenBank/DDBJ whole genome shotgun (WGS) entry which is preliminary data.</text>
</comment>
<feature type="compositionally biased region" description="Basic and acidic residues" evidence="1">
    <location>
        <begin position="1"/>
        <end position="11"/>
    </location>
</feature>
<name>A0A2N5SQR3_9BASI</name>
<organism evidence="2 3">
    <name type="scientific">Puccinia coronata f. sp. avenae</name>
    <dbReference type="NCBI Taxonomy" id="200324"/>
    <lineage>
        <taxon>Eukaryota</taxon>
        <taxon>Fungi</taxon>
        <taxon>Dikarya</taxon>
        <taxon>Basidiomycota</taxon>
        <taxon>Pucciniomycotina</taxon>
        <taxon>Pucciniomycetes</taxon>
        <taxon>Pucciniales</taxon>
        <taxon>Pucciniaceae</taxon>
        <taxon>Puccinia</taxon>
    </lineage>
</organism>
<dbReference type="InterPro" id="IPR009057">
    <property type="entry name" value="Homeodomain-like_sf"/>
</dbReference>
<accession>A0A2N5SQR3</accession>
<dbReference type="OrthoDB" id="3264182at2759"/>
<dbReference type="EMBL" id="PGCJ01000892">
    <property type="protein sequence ID" value="PLW15561.1"/>
    <property type="molecule type" value="Genomic_DNA"/>
</dbReference>
<evidence type="ECO:0000256" key="1">
    <source>
        <dbReference type="SAM" id="MobiDB-lite"/>
    </source>
</evidence>
<feature type="region of interest" description="Disordered" evidence="1">
    <location>
        <begin position="1"/>
        <end position="48"/>
    </location>
</feature>
<gene>
    <name evidence="2" type="ORF">PCANC_15843</name>
</gene>
<evidence type="ECO:0000313" key="3">
    <source>
        <dbReference type="Proteomes" id="UP000235388"/>
    </source>
</evidence>
<evidence type="ECO:0000313" key="2">
    <source>
        <dbReference type="EMBL" id="PLW15561.1"/>
    </source>
</evidence>
<keyword evidence="3" id="KW-1185">Reference proteome</keyword>
<reference evidence="2 3" key="1">
    <citation type="submission" date="2017-11" db="EMBL/GenBank/DDBJ databases">
        <title>De novo assembly and phasing of dikaryotic genomes from two isolates of Puccinia coronata f. sp. avenae, the causal agent of oat crown rust.</title>
        <authorList>
            <person name="Miller M.E."/>
            <person name="Zhang Y."/>
            <person name="Omidvar V."/>
            <person name="Sperschneider J."/>
            <person name="Schwessinger B."/>
            <person name="Raley C."/>
            <person name="Palmer J.M."/>
            <person name="Garnica D."/>
            <person name="Upadhyaya N."/>
            <person name="Rathjen J."/>
            <person name="Taylor J.M."/>
            <person name="Park R.F."/>
            <person name="Dodds P.N."/>
            <person name="Hirsch C.D."/>
            <person name="Kianian S.F."/>
            <person name="Figueroa M."/>
        </authorList>
    </citation>
    <scope>NUCLEOTIDE SEQUENCE [LARGE SCALE GENOMIC DNA]</scope>
    <source>
        <strain evidence="2">12NC29</strain>
    </source>
</reference>